<evidence type="ECO:0000256" key="1">
    <source>
        <dbReference type="SAM" id="Phobius"/>
    </source>
</evidence>
<keyword evidence="1" id="KW-0812">Transmembrane</keyword>
<evidence type="ECO:0000313" key="3">
    <source>
        <dbReference type="Proteomes" id="UP000596276"/>
    </source>
</evidence>
<feature type="transmembrane region" description="Helical" evidence="1">
    <location>
        <begin position="170"/>
        <end position="191"/>
    </location>
</feature>
<keyword evidence="3" id="KW-1185">Reference proteome</keyword>
<name>A0A7U2MNR8_ASPFN</name>
<sequence length="213" mass="24642">MNRRTRFCLTNREMCIQLTSRSLRKSQRRTQPTDKHVAAQSKVIPSVYATTLVTMLIDIQVSTHIHHQLLYHLIVLTSMSRAMPALPRPETDYERWMRDRDPAIQIREKPQYGPDPISNHEPVVEYPSSMNVSNPQLLLEDQHSPPHTSDEHRPIAKPGLLAECSRVEEVIIDFVTALVVLGILFFTIWVVKARRRTVPRLLGRVSIREKRNV</sequence>
<evidence type="ECO:0000313" key="2">
    <source>
        <dbReference type="EMBL" id="QRD87114.1"/>
    </source>
</evidence>
<dbReference type="VEuPathDB" id="FungiDB:AFLA_002861"/>
<keyword evidence="1" id="KW-1133">Transmembrane helix</keyword>
<protein>
    <submittedName>
        <fullName evidence="2">Uncharacterized protein</fullName>
    </submittedName>
</protein>
<gene>
    <name evidence="2" type="ORF">F9C07_1001900</name>
</gene>
<dbReference type="AlphaFoldDB" id="A0A7U2MNR8"/>
<proteinExistence type="predicted"/>
<keyword evidence="1" id="KW-0472">Membrane</keyword>
<reference evidence="3" key="1">
    <citation type="journal article" date="2021" name="G3 (Bethesda)">
        <title>Chromosome assembled and annotated genome sequence of Aspergillus flavus NRRL 3357.</title>
        <authorList>
            <person name="Skerker J.M."/>
            <person name="Pianalto K.M."/>
            <person name="Mondo S.J."/>
            <person name="Yang K."/>
            <person name="Arkin A.P."/>
            <person name="Keller N.P."/>
            <person name="Grigoriev I.V."/>
            <person name="Louise Glass N.L."/>
        </authorList>
    </citation>
    <scope>NUCLEOTIDE SEQUENCE [LARGE SCALE GENOMIC DNA]</scope>
    <source>
        <strain evidence="3">ATCC 200026 / FGSC A1120 / IAM 13836 / NRRL 3357 / JCM 12722 / SRRC 167</strain>
    </source>
</reference>
<accession>A0A7U2MNR8</accession>
<dbReference type="VEuPathDB" id="FungiDB:F9C07_1001900"/>
<dbReference type="EMBL" id="CP044619">
    <property type="protein sequence ID" value="QRD87114.1"/>
    <property type="molecule type" value="Genomic_DNA"/>
</dbReference>
<dbReference type="Proteomes" id="UP000596276">
    <property type="component" value="Chromosome 1"/>
</dbReference>
<organism evidence="2 3">
    <name type="scientific">Aspergillus flavus (strain ATCC 200026 / FGSC A1120 / IAM 13836 / NRRL 3357 / JCM 12722 / SRRC 167)</name>
    <dbReference type="NCBI Taxonomy" id="332952"/>
    <lineage>
        <taxon>Eukaryota</taxon>
        <taxon>Fungi</taxon>
        <taxon>Dikarya</taxon>
        <taxon>Ascomycota</taxon>
        <taxon>Pezizomycotina</taxon>
        <taxon>Eurotiomycetes</taxon>
        <taxon>Eurotiomycetidae</taxon>
        <taxon>Eurotiales</taxon>
        <taxon>Aspergillaceae</taxon>
        <taxon>Aspergillus</taxon>
        <taxon>Aspergillus subgen. Circumdati</taxon>
    </lineage>
</organism>